<protein>
    <recommendedName>
        <fullName evidence="8">Reverse transcriptase RNase H-like domain-containing protein</fullName>
    </recommendedName>
</protein>
<keyword evidence="5" id="KW-0378">Hydrolase</keyword>
<dbReference type="GO" id="GO:0004519">
    <property type="term" value="F:endonuclease activity"/>
    <property type="evidence" value="ECO:0007669"/>
    <property type="project" value="UniProtKB-KW"/>
</dbReference>
<dbReference type="SUPFAM" id="SSF56672">
    <property type="entry name" value="DNA/RNA polymerases"/>
    <property type="match status" value="1"/>
</dbReference>
<dbReference type="InterPro" id="IPR043502">
    <property type="entry name" value="DNA/RNA_pol_sf"/>
</dbReference>
<gene>
    <name evidence="9" type="ORF">CR513_21236</name>
</gene>
<dbReference type="PANTHER" id="PTHR35046:SF9">
    <property type="entry name" value="RNA-DIRECTED DNA POLYMERASE"/>
    <property type="match status" value="1"/>
</dbReference>
<dbReference type="OrthoDB" id="6774450at2759"/>
<reference evidence="9" key="1">
    <citation type="submission" date="2018-05" db="EMBL/GenBank/DDBJ databases">
        <title>Draft genome of Mucuna pruriens seed.</title>
        <authorList>
            <person name="Nnadi N.E."/>
            <person name="Vos R."/>
            <person name="Hasami M.H."/>
            <person name="Devisetty U.K."/>
            <person name="Aguiy J.C."/>
        </authorList>
    </citation>
    <scope>NUCLEOTIDE SEQUENCE [LARGE SCALE GENOMIC DNA]</scope>
    <source>
        <strain evidence="9">JCA_2017</strain>
    </source>
</reference>
<dbReference type="InterPro" id="IPR041373">
    <property type="entry name" value="RT_RNaseH"/>
</dbReference>
<dbReference type="PANTHER" id="PTHR35046">
    <property type="entry name" value="ZINC KNUCKLE (CCHC-TYPE) FAMILY PROTEIN"/>
    <property type="match status" value="1"/>
</dbReference>
<name>A0A371H039_MUCPR</name>
<evidence type="ECO:0000256" key="5">
    <source>
        <dbReference type="ARBA" id="ARBA00022801"/>
    </source>
</evidence>
<comment type="caution">
    <text evidence="9">The sequence shown here is derived from an EMBL/GenBank/DDBJ whole genome shotgun (WGS) entry which is preliminary data.</text>
</comment>
<dbReference type="Pfam" id="PF17917">
    <property type="entry name" value="RT_RNaseH"/>
    <property type="match status" value="1"/>
</dbReference>
<dbReference type="GO" id="GO:0003676">
    <property type="term" value="F:nucleic acid binding"/>
    <property type="evidence" value="ECO:0007669"/>
    <property type="project" value="InterPro"/>
</dbReference>
<dbReference type="AlphaFoldDB" id="A0A371H039"/>
<dbReference type="Proteomes" id="UP000257109">
    <property type="component" value="Unassembled WGS sequence"/>
</dbReference>
<dbReference type="InterPro" id="IPR036397">
    <property type="entry name" value="RNaseH_sf"/>
</dbReference>
<evidence type="ECO:0000313" key="9">
    <source>
        <dbReference type="EMBL" id="RDX96141.1"/>
    </source>
</evidence>
<keyword evidence="2" id="KW-0548">Nucleotidyltransferase</keyword>
<evidence type="ECO:0000256" key="6">
    <source>
        <dbReference type="ARBA" id="ARBA00022918"/>
    </source>
</evidence>
<evidence type="ECO:0000259" key="8">
    <source>
        <dbReference type="Pfam" id="PF17917"/>
    </source>
</evidence>
<keyword evidence="4" id="KW-0255">Endonuclease</keyword>
<dbReference type="Gene3D" id="3.30.420.10">
    <property type="entry name" value="Ribonuclease H-like superfamily/Ribonuclease H"/>
    <property type="match status" value="1"/>
</dbReference>
<organism evidence="9 10">
    <name type="scientific">Mucuna pruriens</name>
    <name type="common">Velvet bean</name>
    <name type="synonym">Dolichos pruriens</name>
    <dbReference type="NCBI Taxonomy" id="157652"/>
    <lineage>
        <taxon>Eukaryota</taxon>
        <taxon>Viridiplantae</taxon>
        <taxon>Streptophyta</taxon>
        <taxon>Embryophyta</taxon>
        <taxon>Tracheophyta</taxon>
        <taxon>Spermatophyta</taxon>
        <taxon>Magnoliopsida</taxon>
        <taxon>eudicotyledons</taxon>
        <taxon>Gunneridae</taxon>
        <taxon>Pentapetalae</taxon>
        <taxon>rosids</taxon>
        <taxon>fabids</taxon>
        <taxon>Fabales</taxon>
        <taxon>Fabaceae</taxon>
        <taxon>Papilionoideae</taxon>
        <taxon>50 kb inversion clade</taxon>
        <taxon>NPAAA clade</taxon>
        <taxon>indigoferoid/millettioid clade</taxon>
        <taxon>Phaseoleae</taxon>
        <taxon>Mucuna</taxon>
    </lineage>
</organism>
<feature type="region of interest" description="Disordered" evidence="7">
    <location>
        <begin position="403"/>
        <end position="424"/>
    </location>
</feature>
<feature type="domain" description="Reverse transcriptase RNase H-like" evidence="8">
    <location>
        <begin position="156"/>
        <end position="202"/>
    </location>
</feature>
<accession>A0A371H039</accession>
<dbReference type="GO" id="GO:0016787">
    <property type="term" value="F:hydrolase activity"/>
    <property type="evidence" value="ECO:0007669"/>
    <property type="project" value="UniProtKB-KW"/>
</dbReference>
<keyword evidence="6" id="KW-0695">RNA-directed DNA polymerase</keyword>
<evidence type="ECO:0000256" key="7">
    <source>
        <dbReference type="SAM" id="MobiDB-lite"/>
    </source>
</evidence>
<evidence type="ECO:0000256" key="3">
    <source>
        <dbReference type="ARBA" id="ARBA00022722"/>
    </source>
</evidence>
<feature type="non-terminal residue" evidence="9">
    <location>
        <position position="1"/>
    </location>
</feature>
<dbReference type="EMBL" id="QJKJ01003961">
    <property type="protein sequence ID" value="RDX96141.1"/>
    <property type="molecule type" value="Genomic_DNA"/>
</dbReference>
<keyword evidence="1" id="KW-0808">Transferase</keyword>
<dbReference type="GO" id="GO:0003964">
    <property type="term" value="F:RNA-directed DNA polymerase activity"/>
    <property type="evidence" value="ECO:0007669"/>
    <property type="project" value="UniProtKB-KW"/>
</dbReference>
<evidence type="ECO:0000256" key="1">
    <source>
        <dbReference type="ARBA" id="ARBA00022679"/>
    </source>
</evidence>
<evidence type="ECO:0000256" key="4">
    <source>
        <dbReference type="ARBA" id="ARBA00022759"/>
    </source>
</evidence>
<sequence length="424" mass="49133">MHNKNQNRNRKHLIDNFGSDMVVNTTTFCSPFKLVYGFNPLSPLDLLPLPYMACMVNLDGFSKAQFVEKSHEKTHVHMEKKGKQYAKHADKEKMGKVFEERDHVWVHFTKESLDLMAHLKIRLVMGLETKVGRTLGESLPNLKGKVIQYSRAGIPKLSQVFEHYLLSNEFIIHSNHKSLKYLKGQYKLNKRHAKWVEFLEQFPFVIKHKQGKANIVVDALSRRQTLLAMLETKLLGFESLKDMHVHDNDFRKAYGSYVVLANGDMYTTSVKDAWCTRWPTQRHHRPMTFWDKLGTKLLFSTTFHPRTDGQTKVVNKMLSQLLRVINETTPYTPFELVYGCNPLPPLDFVPLLILSKANPKGLSKTQSMVRLHERAKTFMERQGKRYAERANSDKEGRFFVEGMDSPNLRTNSIQEGECDTNWGD</sequence>
<evidence type="ECO:0000313" key="10">
    <source>
        <dbReference type="Proteomes" id="UP000257109"/>
    </source>
</evidence>
<proteinExistence type="predicted"/>
<keyword evidence="3" id="KW-0540">Nuclease</keyword>
<evidence type="ECO:0000256" key="2">
    <source>
        <dbReference type="ARBA" id="ARBA00022695"/>
    </source>
</evidence>
<keyword evidence="10" id="KW-1185">Reference proteome</keyword>